<accession>A0ABT1Y7P9</accession>
<dbReference type="Pfam" id="PF00582">
    <property type="entry name" value="Usp"/>
    <property type="match status" value="1"/>
</dbReference>
<dbReference type="EMBL" id="JANPWE010000013">
    <property type="protein sequence ID" value="MCR6546903.1"/>
    <property type="molecule type" value="Genomic_DNA"/>
</dbReference>
<evidence type="ECO:0000313" key="3">
    <source>
        <dbReference type="EMBL" id="MCR6546903.1"/>
    </source>
</evidence>
<dbReference type="InterPro" id="IPR006015">
    <property type="entry name" value="Universal_stress_UspA"/>
</dbReference>
<dbReference type="PANTHER" id="PTHR46268">
    <property type="entry name" value="STRESS RESPONSE PROTEIN NHAX"/>
    <property type="match status" value="1"/>
</dbReference>
<organism evidence="3 4">
    <name type="scientific">Dehalobacterium formicoaceticum</name>
    <dbReference type="NCBI Taxonomy" id="51515"/>
    <lineage>
        <taxon>Bacteria</taxon>
        <taxon>Bacillati</taxon>
        <taxon>Bacillota</taxon>
        <taxon>Clostridia</taxon>
        <taxon>Eubacteriales</taxon>
        <taxon>Peptococcaceae</taxon>
        <taxon>Dehalobacterium</taxon>
    </lineage>
</organism>
<dbReference type="InterPro" id="IPR014729">
    <property type="entry name" value="Rossmann-like_a/b/a_fold"/>
</dbReference>
<dbReference type="SUPFAM" id="SSF52402">
    <property type="entry name" value="Adenine nucleotide alpha hydrolases-like"/>
    <property type="match status" value="1"/>
</dbReference>
<evidence type="ECO:0000259" key="2">
    <source>
        <dbReference type="Pfam" id="PF00582"/>
    </source>
</evidence>
<proteinExistence type="inferred from homology"/>
<name>A0ABT1Y7P9_9FIRM</name>
<dbReference type="Gene3D" id="3.40.50.620">
    <property type="entry name" value="HUPs"/>
    <property type="match status" value="1"/>
</dbReference>
<dbReference type="Proteomes" id="UP001524944">
    <property type="component" value="Unassembled WGS sequence"/>
</dbReference>
<reference evidence="3 4" key="1">
    <citation type="submission" date="2022-08" db="EMBL/GenBank/DDBJ databases">
        <title>Proteogenomics of the novel Dehalobacterium formicoaceticum strain EZ94 highlights a key role of methyltransferases during anaerobic dichloromethane degradation.</title>
        <authorList>
            <person name="Wasmund K."/>
        </authorList>
    </citation>
    <scope>NUCLEOTIDE SEQUENCE [LARGE SCALE GENOMIC DNA]</scope>
    <source>
        <strain evidence="3 4">EZ94</strain>
    </source>
</reference>
<protein>
    <submittedName>
        <fullName evidence="3">Universal stress protein</fullName>
    </submittedName>
</protein>
<keyword evidence="4" id="KW-1185">Reference proteome</keyword>
<dbReference type="CDD" id="cd00293">
    <property type="entry name" value="USP-like"/>
    <property type="match status" value="1"/>
</dbReference>
<feature type="domain" description="UspA" evidence="2">
    <location>
        <begin position="1"/>
        <end position="140"/>
    </location>
</feature>
<evidence type="ECO:0000313" key="4">
    <source>
        <dbReference type="Proteomes" id="UP001524944"/>
    </source>
</evidence>
<dbReference type="PRINTS" id="PR01438">
    <property type="entry name" value="UNVRSLSTRESS"/>
</dbReference>
<dbReference type="InterPro" id="IPR006016">
    <property type="entry name" value="UspA"/>
</dbReference>
<evidence type="ECO:0000256" key="1">
    <source>
        <dbReference type="ARBA" id="ARBA00008791"/>
    </source>
</evidence>
<dbReference type="RefSeq" id="WP_089612248.1">
    <property type="nucleotide sequence ID" value="NZ_CP022121.1"/>
</dbReference>
<comment type="similarity">
    <text evidence="1">Belongs to the universal stress protein A family.</text>
</comment>
<gene>
    <name evidence="3" type="ORF">NVS47_15525</name>
</gene>
<sequence>MLKKILVPTDGSEYSQRALLMAIDLGRQLQAEVILLHVAATPEALGYVLSKDAAVVQDQYVNSEAVLATTMKDIDLEGVQLVTKKKPGHAAQEILNEIVDQDIDLIVMGMRGYSPIAASLMGSVSQKVLTKTKKPVLLVK</sequence>
<dbReference type="PANTHER" id="PTHR46268:SF6">
    <property type="entry name" value="UNIVERSAL STRESS PROTEIN UP12"/>
    <property type="match status" value="1"/>
</dbReference>
<comment type="caution">
    <text evidence="3">The sequence shown here is derived from an EMBL/GenBank/DDBJ whole genome shotgun (WGS) entry which is preliminary data.</text>
</comment>